<accession>Q4UHJ8</accession>
<dbReference type="SUPFAM" id="SSF52540">
    <property type="entry name" value="P-loop containing nucleoside triphosphate hydrolases"/>
    <property type="match status" value="1"/>
</dbReference>
<dbReference type="RefSeq" id="XP_954118.1">
    <property type="nucleotide sequence ID" value="XM_949025.1"/>
</dbReference>
<dbReference type="GO" id="GO:0042555">
    <property type="term" value="C:MCM complex"/>
    <property type="evidence" value="ECO:0007669"/>
    <property type="project" value="TreeGrafter"/>
</dbReference>
<dbReference type="eggNOG" id="KOG0480">
    <property type="taxonomic scope" value="Eukaryota"/>
</dbReference>
<sequence>MVKIRYSEDVVKLISQLYLSEQKIDFDDFLDRLDEWLSFFENHWNILIEPIKNEFFDNYVLKLDYEELLNLDVPPSVEAFKKDFYSSPELIISLISSSLHILSIYKYKNTRLVNFDEETRVNGVNCRLSDPVTTKSNLYKTSSNNSSNVQPNQSFNPVNNFSDGVDSPSFTVKQVNAIPYQECGQENRVKKEQESPFSNISGHEFSLAYNKQKSIDEIDDYFNVNNEFNGTTTTINRLFGNTSTIDQVSILNELDRARSNLAYQANNDQTSGMFTGSGNFSGDTSYVNSLVNNSQDNSDMNNSQNNNEYENNGKMSEKDPKRGNEEVSEQENGFEKENTVLIIENKLNNILNNTKLSKYIYLNEIRYKYVIVRIYNYKPIISFNNLRSHTIGCIASVLGQVIRISKPKTLILFALFTCTKCDESFFKKFNSGIFTLPKNCINPCCNNKFFVLNKHYIITNTYQILRLQEYIIDDMNNVKTNSILDIQIMDDLIGMYNLGNILNIIGIIKINNEVTSFQNGSNNSLVYKLYLNTISVNIYNNNNLNNSKHSNYYKFINDIFYNESNRFYLIATSLFPNLKGHYHIKVGLLLSLFGFNHTGSNKILRNGNKVKRENIHVLLIGEPGVGKSHMLSCISSLGNHIVNGNNISNSGLNVGIIKDNNNEYNIEAGLLVLYNNSILCIDELDKLNSTNILLEVMEKQKVSIAKGGIIKTLNANTTLICALNPTHSKFKFSNENIIANNIKLSTSLLSRFDLIFLIINDKNNYYDKCDENNELVRKLKSFQKYDYLNNVLINEYIEYSKKYVNPKFTKEAKLMLYKFFKEILEMSNNNCDANGNPINSCLMKVTIRQLQGLIRLCKSRARGDLLNVITVDHVKDVIEIFKNTIYYPLYTVNQNIVDPGLKPAPVKKCNILKIFLNEIRMTNMETMSNGMMRDIARDLIEKNNLSMDPDELIYKGKKLKSQLSLVNNMGYILKDDTSWKINI</sequence>
<dbReference type="PROSITE" id="PS50051">
    <property type="entry name" value="MCM_2"/>
    <property type="match status" value="1"/>
</dbReference>
<reference evidence="7 8" key="1">
    <citation type="journal article" date="2005" name="Science">
        <title>Genome of the host-cell transforming parasite Theileria annulata compared with T. parva.</title>
        <authorList>
            <person name="Pain A."/>
            <person name="Renauld H."/>
            <person name="Berriman M."/>
            <person name="Murphy L."/>
            <person name="Yeats C.A."/>
            <person name="Weir W."/>
            <person name="Kerhornou A."/>
            <person name="Aslett M."/>
            <person name="Bishop R."/>
            <person name="Bouchier C."/>
            <person name="Cochet M."/>
            <person name="Coulson R.M.R."/>
            <person name="Cronin A."/>
            <person name="de Villiers E.P."/>
            <person name="Fraser A."/>
            <person name="Fosker N."/>
            <person name="Gardner M."/>
            <person name="Goble A."/>
            <person name="Griffiths-Jones S."/>
            <person name="Harris D.E."/>
            <person name="Katzer F."/>
            <person name="Larke N."/>
            <person name="Lord A."/>
            <person name="Maser P."/>
            <person name="McKellar S."/>
            <person name="Mooney P."/>
            <person name="Morton F."/>
            <person name="Nene V."/>
            <person name="O'Neil S."/>
            <person name="Price C."/>
            <person name="Quail M.A."/>
            <person name="Rabbinowitsch E."/>
            <person name="Rawlings N.D."/>
            <person name="Rutter S."/>
            <person name="Saunders D."/>
            <person name="Seeger K."/>
            <person name="Shah T."/>
            <person name="Squares R."/>
            <person name="Squares S."/>
            <person name="Tivey A."/>
            <person name="Walker A.R."/>
            <person name="Woodward J."/>
            <person name="Dobbelaere D.A.E."/>
            <person name="Langsley G."/>
            <person name="Rajandream M.A."/>
            <person name="McKeever D."/>
            <person name="Shiels B."/>
            <person name="Tait A."/>
            <person name="Barrell B.G."/>
            <person name="Hall N."/>
        </authorList>
    </citation>
    <scope>NUCLEOTIDE SEQUENCE [LARGE SCALE GENOMIC DNA]</scope>
    <source>
        <strain evidence="8">Ankara</strain>
    </source>
</reference>
<feature type="region of interest" description="Disordered" evidence="5">
    <location>
        <begin position="285"/>
        <end position="332"/>
    </location>
</feature>
<evidence type="ECO:0000256" key="3">
    <source>
        <dbReference type="ARBA" id="ARBA00023125"/>
    </source>
</evidence>
<dbReference type="PRINTS" id="PR01657">
    <property type="entry name" value="MCMFAMILY"/>
</dbReference>
<dbReference type="InParanoid" id="Q4UHJ8"/>
<dbReference type="AlphaFoldDB" id="Q4UHJ8"/>
<dbReference type="SMART" id="SM00350">
    <property type="entry name" value="MCM"/>
    <property type="match status" value="1"/>
</dbReference>
<dbReference type="GeneID" id="3864421"/>
<name>Q4UHJ8_THEAN</name>
<dbReference type="FunCoup" id="Q4UHJ8">
    <property type="interactions" value="156"/>
</dbReference>
<proteinExistence type="inferred from homology"/>
<evidence type="ECO:0000256" key="1">
    <source>
        <dbReference type="ARBA" id="ARBA00022741"/>
    </source>
</evidence>
<dbReference type="InterPro" id="IPR027417">
    <property type="entry name" value="P-loop_NTPase"/>
</dbReference>
<keyword evidence="2 4" id="KW-0067">ATP-binding</keyword>
<evidence type="ECO:0000259" key="6">
    <source>
        <dbReference type="PROSITE" id="PS50051"/>
    </source>
</evidence>
<keyword evidence="3 4" id="KW-0238">DNA-binding</keyword>
<dbReference type="Gene3D" id="2.20.28.10">
    <property type="match status" value="1"/>
</dbReference>
<evidence type="ECO:0000313" key="7">
    <source>
        <dbReference type="EMBL" id="CAI73441.1"/>
    </source>
</evidence>
<comment type="similarity">
    <text evidence="4">Belongs to the MCM family.</text>
</comment>
<evidence type="ECO:0000256" key="2">
    <source>
        <dbReference type="ARBA" id="ARBA00022840"/>
    </source>
</evidence>
<dbReference type="Gene3D" id="3.40.50.300">
    <property type="entry name" value="P-loop containing nucleotide triphosphate hydrolases"/>
    <property type="match status" value="1"/>
</dbReference>
<dbReference type="GO" id="GO:0005524">
    <property type="term" value="F:ATP binding"/>
    <property type="evidence" value="ECO:0007669"/>
    <property type="project" value="UniProtKB-KW"/>
</dbReference>
<dbReference type="InterPro" id="IPR003593">
    <property type="entry name" value="AAA+_ATPase"/>
</dbReference>
<dbReference type="InterPro" id="IPR012340">
    <property type="entry name" value="NA-bd_OB-fold"/>
</dbReference>
<dbReference type="InterPro" id="IPR041562">
    <property type="entry name" value="MCM_lid"/>
</dbReference>
<dbReference type="Pfam" id="PF00493">
    <property type="entry name" value="MCM"/>
    <property type="match status" value="1"/>
</dbReference>
<dbReference type="Pfam" id="PF17855">
    <property type="entry name" value="MCM_lid"/>
    <property type="match status" value="1"/>
</dbReference>
<dbReference type="PANTHER" id="PTHR11630:SF47">
    <property type="entry name" value="DNA HELICASE MCM8"/>
    <property type="match status" value="1"/>
</dbReference>
<dbReference type="KEGG" id="tan:TA02880"/>
<gene>
    <name evidence="7" type="ORF">TA02880</name>
</gene>
<dbReference type="InterPro" id="IPR031327">
    <property type="entry name" value="MCM"/>
</dbReference>
<dbReference type="InterPro" id="IPR033762">
    <property type="entry name" value="MCM_OB"/>
</dbReference>
<dbReference type="PANTHER" id="PTHR11630">
    <property type="entry name" value="DNA REPLICATION LICENSING FACTOR MCM FAMILY MEMBER"/>
    <property type="match status" value="1"/>
</dbReference>
<feature type="domain" description="MCM C-terminal AAA(+) ATPase" evidence="6">
    <location>
        <begin position="566"/>
        <end position="768"/>
    </location>
</feature>
<dbReference type="Pfam" id="PF17207">
    <property type="entry name" value="MCM_OB"/>
    <property type="match status" value="1"/>
</dbReference>
<dbReference type="EMBL" id="CR940347">
    <property type="protein sequence ID" value="CAI73441.1"/>
    <property type="molecule type" value="Genomic_DNA"/>
</dbReference>
<dbReference type="VEuPathDB" id="PiroplasmaDB:TA02880"/>
<dbReference type="SMART" id="SM00382">
    <property type="entry name" value="AAA"/>
    <property type="match status" value="1"/>
</dbReference>
<dbReference type="OrthoDB" id="361400at2759"/>
<keyword evidence="8" id="KW-1185">Reference proteome</keyword>
<evidence type="ECO:0000313" key="8">
    <source>
        <dbReference type="Proteomes" id="UP000001950"/>
    </source>
</evidence>
<dbReference type="OMA" id="AFKKDFY"/>
<dbReference type="InterPro" id="IPR001208">
    <property type="entry name" value="MCM_dom"/>
</dbReference>
<evidence type="ECO:0000256" key="4">
    <source>
        <dbReference type="RuleBase" id="RU004070"/>
    </source>
</evidence>
<dbReference type="GO" id="GO:0017116">
    <property type="term" value="F:single-stranded DNA helicase activity"/>
    <property type="evidence" value="ECO:0007669"/>
    <property type="project" value="TreeGrafter"/>
</dbReference>
<dbReference type="Proteomes" id="UP000001950">
    <property type="component" value="Chromosome 1"/>
</dbReference>
<dbReference type="SUPFAM" id="SSF50249">
    <property type="entry name" value="Nucleic acid-binding proteins"/>
    <property type="match status" value="1"/>
</dbReference>
<organism evidence="7 8">
    <name type="scientific">Theileria annulata</name>
    <dbReference type="NCBI Taxonomy" id="5874"/>
    <lineage>
        <taxon>Eukaryota</taxon>
        <taxon>Sar</taxon>
        <taxon>Alveolata</taxon>
        <taxon>Apicomplexa</taxon>
        <taxon>Aconoidasida</taxon>
        <taxon>Piroplasmida</taxon>
        <taxon>Theileriidae</taxon>
        <taxon>Theileria</taxon>
    </lineage>
</organism>
<protein>
    <submittedName>
        <fullName evidence="7">Minichromosome maintenance (MCM), putative</fullName>
    </submittedName>
</protein>
<dbReference type="GO" id="GO:0005634">
    <property type="term" value="C:nucleus"/>
    <property type="evidence" value="ECO:0007669"/>
    <property type="project" value="TreeGrafter"/>
</dbReference>
<dbReference type="GO" id="GO:0003697">
    <property type="term" value="F:single-stranded DNA binding"/>
    <property type="evidence" value="ECO:0007669"/>
    <property type="project" value="TreeGrafter"/>
</dbReference>
<feature type="compositionally biased region" description="Low complexity" evidence="5">
    <location>
        <begin position="292"/>
        <end position="312"/>
    </location>
</feature>
<evidence type="ECO:0000256" key="5">
    <source>
        <dbReference type="SAM" id="MobiDB-lite"/>
    </source>
</evidence>
<dbReference type="STRING" id="5874.Q4UHJ8"/>
<feature type="compositionally biased region" description="Basic and acidic residues" evidence="5">
    <location>
        <begin position="315"/>
        <end position="325"/>
    </location>
</feature>
<dbReference type="Gene3D" id="2.40.50.140">
    <property type="entry name" value="Nucleic acid-binding proteins"/>
    <property type="match status" value="1"/>
</dbReference>
<keyword evidence="1 4" id="KW-0547">Nucleotide-binding</keyword>